<proteinExistence type="predicted"/>
<dbReference type="HOGENOM" id="CLU_1210068_0_0_1"/>
<dbReference type="OrthoDB" id="412781at2759"/>
<dbReference type="InParanoid" id="F4RNJ2"/>
<sequence length="229" mass="25740">MLLTHLFYQSTYKEGKRLQAALVKVDLKARRISLLIKPSIVGEQELNNGAYQAESDNDNIEDEELDHSNVEKDNSVDMVVTSKSANQSLDVQTMMRVFGEASNTEALSEGGLHWRKDDIELGLITAEEAARKMIERKQAGDENAGSHRMAHIMGTAKSVRLNRNAVAKLLSVVDANGVALQNNSQNHKYEDEDDEEIEEIEDEELETLHKSEYKFIDESDDDGVEECEN</sequence>
<organism evidence="3">
    <name type="scientific">Melampsora larici-populina (strain 98AG31 / pathotype 3-4-7)</name>
    <name type="common">Poplar leaf rust fungus</name>
    <dbReference type="NCBI Taxonomy" id="747676"/>
    <lineage>
        <taxon>Eukaryota</taxon>
        <taxon>Fungi</taxon>
        <taxon>Dikarya</taxon>
        <taxon>Basidiomycota</taxon>
        <taxon>Pucciniomycotina</taxon>
        <taxon>Pucciniomycetes</taxon>
        <taxon>Pucciniales</taxon>
        <taxon>Melampsoraceae</taxon>
        <taxon>Melampsora</taxon>
    </lineage>
</organism>
<dbReference type="EMBL" id="GL883110">
    <property type="protein sequence ID" value="EGG06086.1"/>
    <property type="molecule type" value="Genomic_DNA"/>
</dbReference>
<feature type="region of interest" description="Disordered" evidence="1">
    <location>
        <begin position="208"/>
        <end position="229"/>
    </location>
</feature>
<reference evidence="3" key="1">
    <citation type="journal article" date="2011" name="Proc. Natl. Acad. Sci. U.S.A.">
        <title>Obligate biotrophy features unraveled by the genomic analysis of rust fungi.</title>
        <authorList>
            <person name="Duplessis S."/>
            <person name="Cuomo C.A."/>
            <person name="Lin Y.-C."/>
            <person name="Aerts A."/>
            <person name="Tisserant E."/>
            <person name="Veneault-Fourrey C."/>
            <person name="Joly D.L."/>
            <person name="Hacquard S."/>
            <person name="Amselem J."/>
            <person name="Cantarel B.L."/>
            <person name="Chiu R."/>
            <person name="Coutinho P.M."/>
            <person name="Feau N."/>
            <person name="Field M."/>
            <person name="Frey P."/>
            <person name="Gelhaye E."/>
            <person name="Goldberg J."/>
            <person name="Grabherr M.G."/>
            <person name="Kodira C.D."/>
            <person name="Kohler A."/>
            <person name="Kuees U."/>
            <person name="Lindquist E.A."/>
            <person name="Lucas S.M."/>
            <person name="Mago R."/>
            <person name="Mauceli E."/>
            <person name="Morin E."/>
            <person name="Murat C."/>
            <person name="Pangilinan J.L."/>
            <person name="Park R."/>
            <person name="Pearson M."/>
            <person name="Quesneville H."/>
            <person name="Rouhier N."/>
            <person name="Sakthikumar S."/>
            <person name="Salamov A.A."/>
            <person name="Schmutz J."/>
            <person name="Selles B."/>
            <person name="Shapiro H."/>
            <person name="Tanguay P."/>
            <person name="Tuskan G.A."/>
            <person name="Henrissat B."/>
            <person name="Van de Peer Y."/>
            <person name="Rouze P."/>
            <person name="Ellis J.G."/>
            <person name="Dodds P.N."/>
            <person name="Schein J.E."/>
            <person name="Zhong S."/>
            <person name="Hamelin R.C."/>
            <person name="Grigoriev I.V."/>
            <person name="Szabo L.J."/>
            <person name="Martin F."/>
        </authorList>
    </citation>
    <scope>NUCLEOTIDE SEQUENCE [LARGE SCALE GENOMIC DNA]</scope>
    <source>
        <strain evidence="3">98AG31 / pathotype 3-4-7</strain>
    </source>
</reference>
<gene>
    <name evidence="2" type="ORF">MELLADRAFT_107060</name>
</gene>
<dbReference type="RefSeq" id="XP_007410737.1">
    <property type="nucleotide sequence ID" value="XM_007410675.1"/>
</dbReference>
<feature type="compositionally biased region" description="Acidic residues" evidence="1">
    <location>
        <begin position="218"/>
        <end position="229"/>
    </location>
</feature>
<accession>F4RNJ2</accession>
<dbReference type="AlphaFoldDB" id="F4RNJ2"/>
<dbReference type="GeneID" id="18923075"/>
<evidence type="ECO:0000313" key="2">
    <source>
        <dbReference type="EMBL" id="EGG06086.1"/>
    </source>
</evidence>
<dbReference type="KEGG" id="mlr:MELLADRAFT_107060"/>
<name>F4RNJ2_MELLP</name>
<protein>
    <submittedName>
        <fullName evidence="2">Uncharacterized protein</fullName>
    </submittedName>
</protein>
<evidence type="ECO:0000313" key="3">
    <source>
        <dbReference type="Proteomes" id="UP000001072"/>
    </source>
</evidence>
<dbReference type="Proteomes" id="UP000001072">
    <property type="component" value="Unassembled WGS sequence"/>
</dbReference>
<feature type="compositionally biased region" description="Basic and acidic residues" evidence="1">
    <location>
        <begin position="208"/>
        <end position="217"/>
    </location>
</feature>
<dbReference type="VEuPathDB" id="FungiDB:MELLADRAFT_107060"/>
<keyword evidence="3" id="KW-1185">Reference proteome</keyword>
<evidence type="ECO:0000256" key="1">
    <source>
        <dbReference type="SAM" id="MobiDB-lite"/>
    </source>
</evidence>